<protein>
    <submittedName>
        <fullName evidence="2">Quinoprotein glucose dehydrogenase</fullName>
    </submittedName>
</protein>
<feature type="domain" description="Glucose/Sorbosone dehydrogenase" evidence="1">
    <location>
        <begin position="369"/>
        <end position="452"/>
    </location>
</feature>
<name>A0A217EET6_9GAMM</name>
<dbReference type="Proteomes" id="UP000243463">
    <property type="component" value="Unassembled WGS sequence"/>
</dbReference>
<keyword evidence="3" id="KW-1185">Reference proteome</keyword>
<evidence type="ECO:0000313" key="2">
    <source>
        <dbReference type="EMBL" id="SNQ29009.1"/>
    </source>
</evidence>
<dbReference type="InterPro" id="IPR019893">
    <property type="entry name" value="SndH-like"/>
</dbReference>
<dbReference type="Pfam" id="PF07995">
    <property type="entry name" value="GSDH"/>
    <property type="match status" value="2"/>
</dbReference>
<dbReference type="RefSeq" id="WP_088823017.1">
    <property type="nucleotide sequence ID" value="NZ_FZLN01000001.1"/>
</dbReference>
<dbReference type="SUPFAM" id="SSF50952">
    <property type="entry name" value="Soluble quinoprotein glucose dehydrogenase"/>
    <property type="match status" value="1"/>
</dbReference>
<gene>
    <name evidence="2" type="ORF">SAMN05444584_0940</name>
</gene>
<evidence type="ECO:0000313" key="3">
    <source>
        <dbReference type="Proteomes" id="UP000243463"/>
    </source>
</evidence>
<dbReference type="EMBL" id="FZLN01000001">
    <property type="protein sequence ID" value="SNQ29009.1"/>
    <property type="molecule type" value="Genomic_DNA"/>
</dbReference>
<evidence type="ECO:0000259" key="1">
    <source>
        <dbReference type="Pfam" id="PF07995"/>
    </source>
</evidence>
<dbReference type="InterPro" id="IPR011041">
    <property type="entry name" value="Quinoprot_gluc/sorb_DH_b-prop"/>
</dbReference>
<feature type="domain" description="Glucose/Sorbosone dehydrogenase" evidence="1">
    <location>
        <begin position="54"/>
        <end position="309"/>
    </location>
</feature>
<dbReference type="Gene3D" id="2.120.10.30">
    <property type="entry name" value="TolB, C-terminal domain"/>
    <property type="match status" value="1"/>
</dbReference>
<reference evidence="3" key="1">
    <citation type="submission" date="2017-06" db="EMBL/GenBank/DDBJ databases">
        <authorList>
            <person name="Varghese N."/>
            <person name="Submissions S."/>
        </authorList>
    </citation>
    <scope>NUCLEOTIDE SEQUENCE [LARGE SCALE GENOMIC DNA]</scope>
    <source>
        <strain evidence="3">ANC 5114</strain>
    </source>
</reference>
<dbReference type="OrthoDB" id="9770043at2"/>
<dbReference type="NCBIfam" id="TIGR03606">
    <property type="entry name" value="non_repeat_PQQ"/>
    <property type="match status" value="1"/>
</dbReference>
<dbReference type="PANTHER" id="PTHR19328">
    <property type="entry name" value="HEDGEHOG-INTERACTING PROTEIN"/>
    <property type="match status" value="1"/>
</dbReference>
<proteinExistence type="predicted"/>
<organism evidence="2 3">
    <name type="scientific">Acinetobacter apis</name>
    <dbReference type="NCBI Taxonomy" id="1229165"/>
    <lineage>
        <taxon>Bacteria</taxon>
        <taxon>Pseudomonadati</taxon>
        <taxon>Pseudomonadota</taxon>
        <taxon>Gammaproteobacteria</taxon>
        <taxon>Moraxellales</taxon>
        <taxon>Moraxellaceae</taxon>
        <taxon>Acinetobacter</taxon>
    </lineage>
</organism>
<accession>A0A217EET6</accession>
<dbReference type="InterPro" id="IPR012938">
    <property type="entry name" value="Glc/Sorbosone_DH"/>
</dbReference>
<dbReference type="PANTHER" id="PTHR19328:SF13">
    <property type="entry name" value="HIPL1 PROTEIN"/>
    <property type="match status" value="1"/>
</dbReference>
<dbReference type="InterPro" id="IPR011042">
    <property type="entry name" value="6-blade_b-propeller_TolB-like"/>
</dbReference>
<sequence>MNTYLKLTSFFISSFFIQNAIADQPIPLKDYVQATSPDFNRKVLINDIKYPHAIFIADQQLWISERSGDISRLDLKTNKLIATFKIPNVTFTEKGQDGLLGLAFDPKFNKYNHRYIYVSLSIKNPNATDAKFPNQTVIRRYTYNQKTNTLTDEKTLIQGLPSSQDHQAQRLVIGPDQKLYLSIGDQGSNQFSYLTTPNLAQEIPSKLEIRAKNYQKYAGKILRLNLDGSIPRDNPHFNGVTSHIYTVGHRNPQGLSFTPKGVLLESEQGPNTDDEINVIVKGGNYGWPYVAGYQDDSGYAFADYSKYKGDQSALKDLGQNGLRVVPGVPVYQESSWTINNFIKPLKTLFTVPNDHNFNDTACGSMQYICWPTVAASSAYFYRGGKNAIPGWKNVLLVPSLKRGVVFKVQLDDKTHTVSKDSSEVLFRGQDRYRDVAASVDGSTIYVLTDNSGNVQADSGEGTSDLKHPGAVIEFKYAASK</sequence>
<dbReference type="AlphaFoldDB" id="A0A217EET6"/>